<evidence type="ECO:0000313" key="6">
    <source>
        <dbReference type="Proteomes" id="UP000199548"/>
    </source>
</evidence>
<accession>A0A1I3E5Z2</accession>
<protein>
    <recommendedName>
        <fullName evidence="2">phospholipase C</fullName>
        <ecNumber evidence="2">3.1.4.3</ecNumber>
    </recommendedName>
</protein>
<dbReference type="PROSITE" id="PS51318">
    <property type="entry name" value="TAT"/>
    <property type="match status" value="1"/>
</dbReference>
<dbReference type="InterPro" id="IPR007312">
    <property type="entry name" value="Phosphoesterase"/>
</dbReference>
<name>A0A1I3E5Z2_9BURK</name>
<feature type="domain" description="Bacterial phospholipase C C-terminal" evidence="4">
    <location>
        <begin position="671"/>
        <end position="761"/>
    </location>
</feature>
<dbReference type="PANTHER" id="PTHR31956">
    <property type="entry name" value="NON-SPECIFIC PHOSPHOLIPASE C4-RELATED"/>
    <property type="match status" value="1"/>
</dbReference>
<dbReference type="Pfam" id="PF05506">
    <property type="entry name" value="PLipase_C_C"/>
    <property type="match status" value="2"/>
</dbReference>
<dbReference type="GO" id="GO:0034480">
    <property type="term" value="F:phosphatidylcholine phospholipase C activity"/>
    <property type="evidence" value="ECO:0007669"/>
    <property type="project" value="UniProtKB-EC"/>
</dbReference>
<evidence type="ECO:0000313" key="5">
    <source>
        <dbReference type="EMBL" id="SFH94298.1"/>
    </source>
</evidence>
<dbReference type="EMBL" id="FOQU01000001">
    <property type="protein sequence ID" value="SFH94298.1"/>
    <property type="molecule type" value="Genomic_DNA"/>
</dbReference>
<dbReference type="Proteomes" id="UP000199548">
    <property type="component" value="Unassembled WGS sequence"/>
</dbReference>
<dbReference type="GO" id="GO:0016042">
    <property type="term" value="P:lipid catabolic process"/>
    <property type="evidence" value="ECO:0007669"/>
    <property type="project" value="InterPro"/>
</dbReference>
<dbReference type="PANTHER" id="PTHR31956:SF1">
    <property type="entry name" value="NON-SPECIFIC PHOSPHOLIPASE C1"/>
    <property type="match status" value="1"/>
</dbReference>
<dbReference type="InterPro" id="IPR017850">
    <property type="entry name" value="Alkaline_phosphatase_core_sf"/>
</dbReference>
<dbReference type="InterPro" id="IPR008475">
    <property type="entry name" value="PLipase_C_C"/>
</dbReference>
<dbReference type="Gene3D" id="3.40.720.10">
    <property type="entry name" value="Alkaline Phosphatase, subunit A"/>
    <property type="match status" value="2"/>
</dbReference>
<sequence length="873" mass="94643">MTSKDRRNFLRLGAATLGSVAAGSFWPRLIENALAVPASNPTGTPGLADIEHVVIFMQENRSFDHYYGAMKGVRGYGDPRPTSIPSGNYVWYQAEGTNPGSLSFSAHVDVSLWTTPSGWYQTNRTIQSSEYVLPFALNKTGNVAFQYMNDLNHSWKQSQDTWKNWDTWVPTKSRQSMGFLTANELPFYYPLANAFSIFDDYHCSVFSATDPNRFYLWSGTCPPPMNFPDSYNVESGGYFADIADDNNSKITPAMYGQSPAARATAVAAGVADWQTYAETLSDSGITWKLYQEDENFGDNYLQYFKNFRIDNTGTTIDKSKDPYFQTLYQRGRVFAASTANVGDALVAEFARDVAAGMEPDNPAPGTIKPGLPRVSWIVAPTKFSEHPSASPGDGESFTARLLNILVNENPDVFSKTVFMLMYDENDGYFDHVPPPVPPISAHYGQMTLADAGAAENMSSVPVGLGPRVPMLIVSPWTKGGKVSSQTSDHSSVLRFLEQWLTAKGLASADASKCALISDWRRAVCGDLTEAFDFSQPAATGTLNTTTTFKNGTVSAAVPVPQTFPALPGPPTQTACRLGYEFFVHAQVASGQFSLTFANTGSVGAAFIAYWMPMADAQTTYHYTIEAGKSLNATPVSIGSDGVYDWAVHGPNGFLREFRGNVNNVRQLAQAPEVAVCYDVAGANLQITLDNRNSTVACVFQLTDNAYYQNKPVAITVAAGAEQSVTWLGSSDTLNGSTISSGWYDVSIRVAGDTAWLRRVAGGVQAQSGALRTDPANGNPALFKPSFALQPVAAGTLRVDYVTPPWNHRPLNWFGVFKATDMPGAGNELLRTNAPRGVGSAVLLTAGLPPGQYNVFYFFDNVYTVLAGPTAFSV</sequence>
<keyword evidence="3" id="KW-0378">Hydrolase</keyword>
<dbReference type="RefSeq" id="WP_091007407.1">
    <property type="nucleotide sequence ID" value="NZ_FOQU01000001.1"/>
</dbReference>
<dbReference type="Pfam" id="PF04185">
    <property type="entry name" value="Phosphoesterase"/>
    <property type="match status" value="1"/>
</dbReference>
<dbReference type="STRING" id="420953.SAMN05192543_101699"/>
<proteinExistence type="inferred from homology"/>
<evidence type="ECO:0000256" key="2">
    <source>
        <dbReference type="ARBA" id="ARBA00012018"/>
    </source>
</evidence>
<gene>
    <name evidence="5" type="ORF">SAMN05192543_101699</name>
</gene>
<reference evidence="5 6" key="1">
    <citation type="submission" date="2016-10" db="EMBL/GenBank/DDBJ databases">
        <authorList>
            <person name="de Groot N.N."/>
        </authorList>
    </citation>
    <scope>NUCLEOTIDE SEQUENCE [LARGE SCALE GENOMIC DNA]</scope>
    <source>
        <strain evidence="5 6">LMG 23650</strain>
    </source>
</reference>
<organism evidence="5 6">
    <name type="scientific">Paraburkholderia megapolitana</name>
    <dbReference type="NCBI Taxonomy" id="420953"/>
    <lineage>
        <taxon>Bacteria</taxon>
        <taxon>Pseudomonadati</taxon>
        <taxon>Pseudomonadota</taxon>
        <taxon>Betaproteobacteria</taxon>
        <taxon>Burkholderiales</taxon>
        <taxon>Burkholderiaceae</taxon>
        <taxon>Paraburkholderia</taxon>
    </lineage>
</organism>
<dbReference type="NCBIfam" id="TIGR03396">
    <property type="entry name" value="PC_PLC"/>
    <property type="match status" value="1"/>
</dbReference>
<dbReference type="AlphaFoldDB" id="A0A1I3E5Z2"/>
<evidence type="ECO:0000259" key="4">
    <source>
        <dbReference type="Pfam" id="PF05506"/>
    </source>
</evidence>
<evidence type="ECO:0000256" key="1">
    <source>
        <dbReference type="ARBA" id="ARBA00009717"/>
    </source>
</evidence>
<dbReference type="InterPro" id="IPR017767">
    <property type="entry name" value="PC-PLC"/>
</dbReference>
<comment type="similarity">
    <text evidence="1">Belongs to the bacterial phospholipase C family.</text>
</comment>
<keyword evidence="6" id="KW-1185">Reference proteome</keyword>
<feature type="domain" description="Bacterial phospholipase C C-terminal" evidence="4">
    <location>
        <begin position="574"/>
        <end position="660"/>
    </location>
</feature>
<evidence type="ECO:0000256" key="3">
    <source>
        <dbReference type="ARBA" id="ARBA00022801"/>
    </source>
</evidence>
<dbReference type="InterPro" id="IPR006311">
    <property type="entry name" value="TAT_signal"/>
</dbReference>
<dbReference type="EC" id="3.1.4.3" evidence="2"/>